<dbReference type="AlphaFoldDB" id="A0AAE2ZN66"/>
<dbReference type="InterPro" id="IPR051468">
    <property type="entry name" value="Fungal_SecMetab_SDRs"/>
</dbReference>
<protein>
    <submittedName>
        <fullName evidence="1">SDR family NAD(P)-dependent oxidoreductase</fullName>
    </submittedName>
</protein>
<dbReference type="PANTHER" id="PTHR43544">
    <property type="entry name" value="SHORT-CHAIN DEHYDROGENASE/REDUCTASE"/>
    <property type="match status" value="1"/>
</dbReference>
<dbReference type="GO" id="GO:0005737">
    <property type="term" value="C:cytoplasm"/>
    <property type="evidence" value="ECO:0007669"/>
    <property type="project" value="TreeGrafter"/>
</dbReference>
<dbReference type="Gene3D" id="3.40.50.720">
    <property type="entry name" value="NAD(P)-binding Rossmann-like Domain"/>
    <property type="match status" value="1"/>
</dbReference>
<dbReference type="PANTHER" id="PTHR43544:SF12">
    <property type="entry name" value="NAD(P)-BINDING ROSSMANN-FOLD SUPERFAMILY PROTEIN"/>
    <property type="match status" value="1"/>
</dbReference>
<name>A0AAE2ZN66_9HYPH</name>
<comment type="caution">
    <text evidence="1">The sequence shown here is derived from an EMBL/GenBank/DDBJ whole genome shotgun (WGS) entry which is preliminary data.</text>
</comment>
<dbReference type="PRINTS" id="PR00081">
    <property type="entry name" value="GDHRDH"/>
</dbReference>
<dbReference type="Proteomes" id="UP001196509">
    <property type="component" value="Unassembled WGS sequence"/>
</dbReference>
<dbReference type="InterPro" id="IPR036291">
    <property type="entry name" value="NAD(P)-bd_dom_sf"/>
</dbReference>
<organism evidence="1 2">
    <name type="scientific">Flavimaribacter sediminis</name>
    <dbReference type="NCBI Taxonomy" id="2865987"/>
    <lineage>
        <taxon>Bacteria</taxon>
        <taxon>Pseudomonadati</taxon>
        <taxon>Pseudomonadota</taxon>
        <taxon>Alphaproteobacteria</taxon>
        <taxon>Hyphomicrobiales</taxon>
        <taxon>Rhizobiaceae</taxon>
        <taxon>Flavimaribacter</taxon>
    </lineage>
</organism>
<dbReference type="EMBL" id="JAICBX010000002">
    <property type="protein sequence ID" value="MBW8637801.1"/>
    <property type="molecule type" value="Genomic_DNA"/>
</dbReference>
<dbReference type="SUPFAM" id="SSF51735">
    <property type="entry name" value="NAD(P)-binding Rossmann-fold domains"/>
    <property type="match status" value="1"/>
</dbReference>
<dbReference type="InterPro" id="IPR002347">
    <property type="entry name" value="SDR_fam"/>
</dbReference>
<dbReference type="Pfam" id="PF00106">
    <property type="entry name" value="adh_short"/>
    <property type="match status" value="1"/>
</dbReference>
<sequence length="237" mass="25409">MGKAVVFGASGAIGSAFVETIADRCPDCDIVAVSRRGDDVRPPVRVLIYDPDDAISLRETCRAVVEPSPPDLVVIATGILHDEGIAPEKSLRELDAAQLQRLFAVNTVLPAMIVSHLSPLMYRQRPYTIAALSARVGSISDNRLGGWYAYRASKAALNMIIRTASIELARRNPQSVIVGLHPGTVDSALSRPFQKSVPEFKLFSPEFAAGKLLDVIAGLEPSNSGGCFDWAGKEIPA</sequence>
<dbReference type="GO" id="GO:0016491">
    <property type="term" value="F:oxidoreductase activity"/>
    <property type="evidence" value="ECO:0007669"/>
    <property type="project" value="TreeGrafter"/>
</dbReference>
<reference evidence="1" key="1">
    <citation type="submission" date="2021-08" db="EMBL/GenBank/DDBJ databases">
        <title>Hoeflea bacterium WL0058 sp. nov., isolated from the sediment.</title>
        <authorList>
            <person name="Wang L."/>
            <person name="Zhang D."/>
        </authorList>
    </citation>
    <scope>NUCLEOTIDE SEQUENCE</scope>
    <source>
        <strain evidence="1">WL0058</strain>
    </source>
</reference>
<evidence type="ECO:0000313" key="2">
    <source>
        <dbReference type="Proteomes" id="UP001196509"/>
    </source>
</evidence>
<evidence type="ECO:0000313" key="1">
    <source>
        <dbReference type="EMBL" id="MBW8637801.1"/>
    </source>
</evidence>
<gene>
    <name evidence="1" type="ORF">K1W69_11435</name>
</gene>
<accession>A0AAE2ZN66</accession>
<keyword evidence="2" id="KW-1185">Reference proteome</keyword>
<proteinExistence type="predicted"/>